<accession>A0A2W7T1E0</accession>
<organism evidence="3 5">
    <name type="scientific">Algoriphagus ratkowskyi</name>
    <dbReference type="NCBI Taxonomy" id="57028"/>
    <lineage>
        <taxon>Bacteria</taxon>
        <taxon>Pseudomonadati</taxon>
        <taxon>Bacteroidota</taxon>
        <taxon>Cytophagia</taxon>
        <taxon>Cytophagales</taxon>
        <taxon>Cyclobacteriaceae</taxon>
        <taxon>Algoriphagus</taxon>
    </lineage>
</organism>
<comment type="caution">
    <text evidence="3">The sequence shown here is derived from an EMBL/GenBank/DDBJ whole genome shotgun (WGS) entry which is preliminary data.</text>
</comment>
<dbReference type="Proteomes" id="UP000321927">
    <property type="component" value="Unassembled WGS sequence"/>
</dbReference>
<dbReference type="EMBL" id="QKZU01000007">
    <property type="protein sequence ID" value="PZX57012.1"/>
    <property type="molecule type" value="Genomic_DNA"/>
</dbReference>
<keyword evidence="6" id="KW-1185">Reference proteome</keyword>
<comment type="similarity">
    <text evidence="1">Belongs to the RelE toxin family.</text>
</comment>
<sequence>MTFLLTREAEEDLIHIYLYGLANFGESQAEKYFSSLENAFERIAQRPEMYPSATEIRPGYRFCVHSAHTIYFSIEDQVRIIRIIGKQRFL</sequence>
<dbReference type="OrthoDB" id="516834at2"/>
<keyword evidence="2" id="KW-1277">Toxin-antitoxin system</keyword>
<name>A0A2W7T1E0_9BACT</name>
<proteinExistence type="inferred from homology"/>
<dbReference type="PANTHER" id="PTHR33755">
    <property type="entry name" value="TOXIN PARE1-RELATED"/>
    <property type="match status" value="1"/>
</dbReference>
<dbReference type="InterPro" id="IPR035093">
    <property type="entry name" value="RelE/ParE_toxin_dom_sf"/>
</dbReference>
<evidence type="ECO:0000313" key="5">
    <source>
        <dbReference type="Proteomes" id="UP000249115"/>
    </source>
</evidence>
<evidence type="ECO:0000313" key="6">
    <source>
        <dbReference type="Proteomes" id="UP000321927"/>
    </source>
</evidence>
<evidence type="ECO:0000256" key="1">
    <source>
        <dbReference type="ARBA" id="ARBA00006226"/>
    </source>
</evidence>
<dbReference type="RefSeq" id="WP_086501463.1">
    <property type="nucleotide sequence ID" value="NZ_MSSV01000008.1"/>
</dbReference>
<dbReference type="EMBL" id="VORV01000001">
    <property type="protein sequence ID" value="TXD79915.1"/>
    <property type="molecule type" value="Genomic_DNA"/>
</dbReference>
<reference evidence="4 6" key="2">
    <citation type="submission" date="2019-08" db="EMBL/GenBank/DDBJ databases">
        <title>Genome of Algoriphagus ratkowskyi IC026.</title>
        <authorList>
            <person name="Bowman J.P."/>
        </authorList>
    </citation>
    <scope>NUCLEOTIDE SEQUENCE [LARGE SCALE GENOMIC DNA]</scope>
    <source>
        <strain evidence="4 6">IC026</strain>
    </source>
</reference>
<evidence type="ECO:0000313" key="3">
    <source>
        <dbReference type="EMBL" id="PZX57012.1"/>
    </source>
</evidence>
<dbReference type="Pfam" id="PF05016">
    <property type="entry name" value="ParE_toxin"/>
    <property type="match status" value="1"/>
</dbReference>
<evidence type="ECO:0000256" key="2">
    <source>
        <dbReference type="ARBA" id="ARBA00022649"/>
    </source>
</evidence>
<dbReference type="Proteomes" id="UP000249115">
    <property type="component" value="Unassembled WGS sequence"/>
</dbReference>
<dbReference type="PANTHER" id="PTHR33755:SF9">
    <property type="entry name" value="TOXIN PARE1"/>
    <property type="match status" value="1"/>
</dbReference>
<dbReference type="Gene3D" id="3.30.2310.20">
    <property type="entry name" value="RelE-like"/>
    <property type="match status" value="1"/>
</dbReference>
<dbReference type="AlphaFoldDB" id="A0A2W7T1E0"/>
<reference evidence="3 5" key="1">
    <citation type="submission" date="2018-06" db="EMBL/GenBank/DDBJ databases">
        <title>Genomic Encyclopedia of Archaeal and Bacterial Type Strains, Phase II (KMG-II): from individual species to whole genera.</title>
        <authorList>
            <person name="Goeker M."/>
        </authorList>
    </citation>
    <scope>NUCLEOTIDE SEQUENCE [LARGE SCALE GENOMIC DNA]</scope>
    <source>
        <strain evidence="3 5">DSM 22686</strain>
    </source>
</reference>
<gene>
    <name evidence="4" type="ORF">ESW18_01930</name>
    <name evidence="3" type="ORF">LV84_02143</name>
</gene>
<protein>
    <submittedName>
        <fullName evidence="3">Toxin ParE1/3/4</fullName>
    </submittedName>
    <submittedName>
        <fullName evidence="4">Type II toxin-antitoxin system RelE/ParE family toxin</fullName>
    </submittedName>
</protein>
<dbReference type="InterPro" id="IPR051803">
    <property type="entry name" value="TA_system_RelE-like_toxin"/>
</dbReference>
<dbReference type="InterPro" id="IPR007712">
    <property type="entry name" value="RelE/ParE_toxin"/>
</dbReference>
<evidence type="ECO:0000313" key="4">
    <source>
        <dbReference type="EMBL" id="TXD79915.1"/>
    </source>
</evidence>